<reference evidence="1 2" key="1">
    <citation type="journal article" date="2019" name="Int. J. Syst. Evol. Microbiol.">
        <title>The Global Catalogue of Microorganisms (GCM) 10K type strain sequencing project: providing services to taxonomists for standard genome sequencing and annotation.</title>
        <authorList>
            <consortium name="The Broad Institute Genomics Platform"/>
            <consortium name="The Broad Institute Genome Sequencing Center for Infectious Disease"/>
            <person name="Wu L."/>
            <person name="Ma J."/>
        </authorList>
    </citation>
    <scope>NUCLEOTIDE SEQUENCE [LARGE SCALE GENOMIC DNA]</scope>
    <source>
        <strain evidence="1 2">CGMCC 1.12543</strain>
    </source>
</reference>
<dbReference type="Gene3D" id="3.90.1140.10">
    <property type="entry name" value="Cyclic phosphodiesterase"/>
    <property type="match status" value="1"/>
</dbReference>
<organism evidence="1 2">
    <name type="scientific">Halomarina salina</name>
    <dbReference type="NCBI Taxonomy" id="1872699"/>
    <lineage>
        <taxon>Archaea</taxon>
        <taxon>Methanobacteriati</taxon>
        <taxon>Methanobacteriota</taxon>
        <taxon>Stenosarchaea group</taxon>
        <taxon>Halobacteria</taxon>
        <taxon>Halobacteriales</taxon>
        <taxon>Natronomonadaceae</taxon>
        <taxon>Halomarina</taxon>
    </lineage>
</organism>
<dbReference type="Proteomes" id="UP001596099">
    <property type="component" value="Unassembled WGS sequence"/>
</dbReference>
<dbReference type="RefSeq" id="WP_247414934.1">
    <property type="nucleotide sequence ID" value="NZ_JALLGW010000001.1"/>
</dbReference>
<dbReference type="EMBL" id="JBHSQH010000001">
    <property type="protein sequence ID" value="MFC5971995.1"/>
    <property type="molecule type" value="Genomic_DNA"/>
</dbReference>
<gene>
    <name evidence="1" type="ORF">ACFPYI_11690</name>
</gene>
<protein>
    <submittedName>
        <fullName evidence="1">2'-5' RNA ligase family protein</fullName>
    </submittedName>
</protein>
<dbReference type="SUPFAM" id="SSF55144">
    <property type="entry name" value="LigT-like"/>
    <property type="match status" value="1"/>
</dbReference>
<name>A0ABD5RP79_9EURY</name>
<proteinExistence type="predicted"/>
<accession>A0ABD5RP79</accession>
<comment type="caution">
    <text evidence="1">The sequence shown here is derived from an EMBL/GenBank/DDBJ whole genome shotgun (WGS) entry which is preliminary data.</text>
</comment>
<dbReference type="AlphaFoldDB" id="A0ABD5RP79"/>
<dbReference type="InterPro" id="IPR009097">
    <property type="entry name" value="Cyclic_Pdiesterase"/>
</dbReference>
<keyword evidence="1" id="KW-0436">Ligase</keyword>
<dbReference type="Pfam" id="PF13563">
    <property type="entry name" value="2_5_RNA_ligase2"/>
    <property type="match status" value="1"/>
</dbReference>
<evidence type="ECO:0000313" key="2">
    <source>
        <dbReference type="Proteomes" id="UP001596099"/>
    </source>
</evidence>
<dbReference type="GO" id="GO:0016874">
    <property type="term" value="F:ligase activity"/>
    <property type="evidence" value="ECO:0007669"/>
    <property type="project" value="UniProtKB-KW"/>
</dbReference>
<sequence>MYSLNAPIPTAAETVVQELQTDLPADCRPRDRLTLVVKRVGEGETDHRELAARCRDALSGEPRCAARVAGVDVFDADDGGPVLHLRVDSPGLRALHRRLCRAFDPVPVIEGEDYVPHVTLGRGGDPDAVQRFRERYDGQVDPVEWTVSDLLLWSNRWREPVATLPLGT</sequence>
<evidence type="ECO:0000313" key="1">
    <source>
        <dbReference type="EMBL" id="MFC5971995.1"/>
    </source>
</evidence>
<keyword evidence="2" id="KW-1185">Reference proteome</keyword>